<sequence>MMFPRKCVHRQWGLILRRLSKRGGMPTIRLKLLNVKCPAIVEHGGIGYGGAVDLPRWVQSVVQEEWMVEVFDLELMMNKDIEEEMVFETMQPCRAL</sequence>
<evidence type="ECO:0008006" key="3">
    <source>
        <dbReference type="Google" id="ProtNLM"/>
    </source>
</evidence>
<evidence type="ECO:0000313" key="2">
    <source>
        <dbReference type="Proteomes" id="UP001157418"/>
    </source>
</evidence>
<dbReference type="Proteomes" id="UP001157418">
    <property type="component" value="Unassembled WGS sequence"/>
</dbReference>
<protein>
    <recommendedName>
        <fullName evidence="3">Beta-amylase</fullName>
    </recommendedName>
</protein>
<dbReference type="EMBL" id="CAKMRJ010004445">
    <property type="protein sequence ID" value="CAH1438461.1"/>
    <property type="molecule type" value="Genomic_DNA"/>
</dbReference>
<keyword evidence="2" id="KW-1185">Reference proteome</keyword>
<accession>A0AAU9NKU2</accession>
<evidence type="ECO:0000313" key="1">
    <source>
        <dbReference type="EMBL" id="CAH1438461.1"/>
    </source>
</evidence>
<comment type="caution">
    <text evidence="1">The sequence shown here is derived from an EMBL/GenBank/DDBJ whole genome shotgun (WGS) entry which is preliminary data.</text>
</comment>
<dbReference type="AlphaFoldDB" id="A0AAU9NKU2"/>
<gene>
    <name evidence="1" type="ORF">LVIROSA_LOCUS24723</name>
</gene>
<reference evidence="1 2" key="1">
    <citation type="submission" date="2022-01" db="EMBL/GenBank/DDBJ databases">
        <authorList>
            <person name="Xiong W."/>
            <person name="Schranz E."/>
        </authorList>
    </citation>
    <scope>NUCLEOTIDE SEQUENCE [LARGE SCALE GENOMIC DNA]</scope>
</reference>
<name>A0AAU9NKU2_9ASTR</name>
<proteinExistence type="predicted"/>
<organism evidence="1 2">
    <name type="scientific">Lactuca virosa</name>
    <dbReference type="NCBI Taxonomy" id="75947"/>
    <lineage>
        <taxon>Eukaryota</taxon>
        <taxon>Viridiplantae</taxon>
        <taxon>Streptophyta</taxon>
        <taxon>Embryophyta</taxon>
        <taxon>Tracheophyta</taxon>
        <taxon>Spermatophyta</taxon>
        <taxon>Magnoliopsida</taxon>
        <taxon>eudicotyledons</taxon>
        <taxon>Gunneridae</taxon>
        <taxon>Pentapetalae</taxon>
        <taxon>asterids</taxon>
        <taxon>campanulids</taxon>
        <taxon>Asterales</taxon>
        <taxon>Asteraceae</taxon>
        <taxon>Cichorioideae</taxon>
        <taxon>Cichorieae</taxon>
        <taxon>Lactucinae</taxon>
        <taxon>Lactuca</taxon>
    </lineage>
</organism>